<dbReference type="GO" id="GO:0003677">
    <property type="term" value="F:DNA binding"/>
    <property type="evidence" value="ECO:0007669"/>
    <property type="project" value="UniProtKB-KW"/>
</dbReference>
<protein>
    <recommendedName>
        <fullName evidence="8">Crp/Fnr family transcriptional regulator</fullName>
    </recommendedName>
</protein>
<dbReference type="InterPro" id="IPR036388">
    <property type="entry name" value="WH-like_DNA-bd_sf"/>
</dbReference>
<dbReference type="GO" id="GO:0005829">
    <property type="term" value="C:cytosol"/>
    <property type="evidence" value="ECO:0007669"/>
    <property type="project" value="TreeGrafter"/>
</dbReference>
<dbReference type="InterPro" id="IPR012318">
    <property type="entry name" value="HTH_CRP"/>
</dbReference>
<accession>A0AAU7ATL1</accession>
<dbReference type="GO" id="GO:0003700">
    <property type="term" value="F:DNA-binding transcription factor activity"/>
    <property type="evidence" value="ECO:0007669"/>
    <property type="project" value="TreeGrafter"/>
</dbReference>
<name>A0AAU7ATL1_9ACTN</name>
<dbReference type="InterPro" id="IPR018490">
    <property type="entry name" value="cNMP-bd_dom_sf"/>
</dbReference>
<dbReference type="PROSITE" id="PS51063">
    <property type="entry name" value="HTH_CRP_2"/>
    <property type="match status" value="1"/>
</dbReference>
<dbReference type="PANTHER" id="PTHR24567">
    <property type="entry name" value="CRP FAMILY TRANSCRIPTIONAL REGULATORY PROTEIN"/>
    <property type="match status" value="1"/>
</dbReference>
<gene>
    <name evidence="7" type="ORF">DSM112329_01867</name>
</gene>
<dbReference type="Gene3D" id="1.10.10.10">
    <property type="entry name" value="Winged helix-like DNA-binding domain superfamily/Winged helix DNA-binding domain"/>
    <property type="match status" value="1"/>
</dbReference>
<keyword evidence="3" id="KW-0804">Transcription</keyword>
<evidence type="ECO:0000256" key="2">
    <source>
        <dbReference type="ARBA" id="ARBA00023125"/>
    </source>
</evidence>
<evidence type="ECO:0000259" key="5">
    <source>
        <dbReference type="PROSITE" id="PS50042"/>
    </source>
</evidence>
<evidence type="ECO:0000259" key="6">
    <source>
        <dbReference type="PROSITE" id="PS51063"/>
    </source>
</evidence>
<dbReference type="InterPro" id="IPR050397">
    <property type="entry name" value="Env_Response_Regulators"/>
</dbReference>
<dbReference type="InterPro" id="IPR000595">
    <property type="entry name" value="cNMP-bd_dom"/>
</dbReference>
<sequence>MWTSAAALTAEPSTDPTFSADDLHALRALGREQRFLPGWTLSTASARKLLLIERGFVKVVEQRGGRETVLSVHGPGEHLGEIALVDRVDRAHTIVALTGGHAVHLPASSLWRLLDLRPELNRTLIMALTARLGSVAQQQADDALTPAVARIAGRVLWLADRFGTERGAVTVIDIPLAQADLASWAGMSRESGVRALRQLRDAGWIRVEQRRIIVIDRAALDRYAHDPGRGPAADPRAQRTQPAPLALI</sequence>
<dbReference type="EMBL" id="CP114014">
    <property type="protein sequence ID" value="XAY05026.1"/>
    <property type="molecule type" value="Genomic_DNA"/>
</dbReference>
<dbReference type="SUPFAM" id="SSF51206">
    <property type="entry name" value="cAMP-binding domain-like"/>
    <property type="match status" value="1"/>
</dbReference>
<evidence type="ECO:0008006" key="8">
    <source>
        <dbReference type="Google" id="ProtNLM"/>
    </source>
</evidence>
<evidence type="ECO:0000256" key="4">
    <source>
        <dbReference type="SAM" id="MobiDB-lite"/>
    </source>
</evidence>
<dbReference type="PROSITE" id="PS50042">
    <property type="entry name" value="CNMP_BINDING_3"/>
    <property type="match status" value="1"/>
</dbReference>
<evidence type="ECO:0000256" key="1">
    <source>
        <dbReference type="ARBA" id="ARBA00023015"/>
    </source>
</evidence>
<feature type="domain" description="HTH crp-type" evidence="6">
    <location>
        <begin position="145"/>
        <end position="218"/>
    </location>
</feature>
<proteinExistence type="predicted"/>
<organism evidence="7">
    <name type="scientific">Paraconexibacter sp. AEG42_29</name>
    <dbReference type="NCBI Taxonomy" id="2997339"/>
    <lineage>
        <taxon>Bacteria</taxon>
        <taxon>Bacillati</taxon>
        <taxon>Actinomycetota</taxon>
        <taxon>Thermoleophilia</taxon>
        <taxon>Solirubrobacterales</taxon>
        <taxon>Paraconexibacteraceae</taxon>
        <taxon>Paraconexibacter</taxon>
    </lineage>
</organism>
<reference evidence="7" key="1">
    <citation type="submission" date="2022-12" db="EMBL/GenBank/DDBJ databases">
        <title>Paraconexibacter alkalitolerans sp. nov. and Baekduia alba sp. nov., isolated from soil and emended description of the genera Paraconexibacter (Chun et al., 2020) and Baekduia (An et al., 2020).</title>
        <authorList>
            <person name="Vieira S."/>
            <person name="Huber K.J."/>
            <person name="Geppert A."/>
            <person name="Wolf J."/>
            <person name="Neumann-Schaal M."/>
            <person name="Muesken M."/>
            <person name="Overmann J."/>
        </authorList>
    </citation>
    <scope>NUCLEOTIDE SEQUENCE</scope>
    <source>
        <strain evidence="7">AEG42_29</strain>
    </source>
</reference>
<dbReference type="CDD" id="cd00038">
    <property type="entry name" value="CAP_ED"/>
    <property type="match status" value="1"/>
</dbReference>
<dbReference type="Pfam" id="PF13545">
    <property type="entry name" value="HTH_Crp_2"/>
    <property type="match status" value="1"/>
</dbReference>
<dbReference type="SUPFAM" id="SSF46785">
    <property type="entry name" value="Winged helix' DNA-binding domain"/>
    <property type="match status" value="1"/>
</dbReference>
<dbReference type="Gene3D" id="2.60.120.10">
    <property type="entry name" value="Jelly Rolls"/>
    <property type="match status" value="1"/>
</dbReference>
<dbReference type="KEGG" id="parq:DSM112329_01867"/>
<dbReference type="Pfam" id="PF00027">
    <property type="entry name" value="cNMP_binding"/>
    <property type="match status" value="1"/>
</dbReference>
<dbReference type="InterPro" id="IPR036390">
    <property type="entry name" value="WH_DNA-bd_sf"/>
</dbReference>
<dbReference type="PANTHER" id="PTHR24567:SF74">
    <property type="entry name" value="HTH-TYPE TRANSCRIPTIONAL REGULATOR ARCR"/>
    <property type="match status" value="1"/>
</dbReference>
<evidence type="ECO:0000256" key="3">
    <source>
        <dbReference type="ARBA" id="ARBA00023163"/>
    </source>
</evidence>
<dbReference type="AlphaFoldDB" id="A0AAU7ATL1"/>
<evidence type="ECO:0000313" key="7">
    <source>
        <dbReference type="EMBL" id="XAY05026.1"/>
    </source>
</evidence>
<keyword evidence="1" id="KW-0805">Transcription regulation</keyword>
<keyword evidence="2" id="KW-0238">DNA-binding</keyword>
<dbReference type="RefSeq" id="WP_354701548.1">
    <property type="nucleotide sequence ID" value="NZ_CP114014.1"/>
</dbReference>
<feature type="domain" description="Cyclic nucleotide-binding" evidence="5">
    <location>
        <begin position="46"/>
        <end position="131"/>
    </location>
</feature>
<dbReference type="SMART" id="SM00419">
    <property type="entry name" value="HTH_CRP"/>
    <property type="match status" value="1"/>
</dbReference>
<feature type="region of interest" description="Disordered" evidence="4">
    <location>
        <begin position="226"/>
        <end position="248"/>
    </location>
</feature>
<dbReference type="InterPro" id="IPR014710">
    <property type="entry name" value="RmlC-like_jellyroll"/>
</dbReference>